<dbReference type="EMBL" id="CCDP010000002">
    <property type="protein sequence ID" value="CDQ40418.1"/>
    <property type="molecule type" value="Genomic_DNA"/>
</dbReference>
<evidence type="ECO:0000313" key="1">
    <source>
        <dbReference type="EMBL" id="CDQ40418.1"/>
    </source>
</evidence>
<accession>A0A024QD03</accession>
<comment type="caution">
    <text evidence="1">The sequence shown here is derived from an EMBL/GenBank/DDBJ whole genome shotgun (WGS) entry which is preliminary data.</text>
</comment>
<protein>
    <recommendedName>
        <fullName evidence="3">NTTRR-F1 domain</fullName>
    </recommendedName>
</protein>
<dbReference type="eggNOG" id="COG2931">
    <property type="taxonomic scope" value="Bacteria"/>
</dbReference>
<organism evidence="1 2">
    <name type="scientific">Virgibacillus massiliensis</name>
    <dbReference type="NCBI Taxonomy" id="1462526"/>
    <lineage>
        <taxon>Bacteria</taxon>
        <taxon>Bacillati</taxon>
        <taxon>Bacillota</taxon>
        <taxon>Bacilli</taxon>
        <taxon>Bacillales</taxon>
        <taxon>Bacillaceae</taxon>
        <taxon>Virgibacillus</taxon>
    </lineage>
</organism>
<dbReference type="AlphaFoldDB" id="A0A024QD03"/>
<reference evidence="1 2" key="1">
    <citation type="submission" date="2014-03" db="EMBL/GenBank/DDBJ databases">
        <authorList>
            <person name="Urmite Genomes U."/>
        </authorList>
    </citation>
    <scope>NUCLEOTIDE SEQUENCE [LARGE SCALE GENOMIC DNA]</scope>
    <source>
        <strain evidence="1 2">Vm-5</strain>
    </source>
</reference>
<dbReference type="InterPro" id="IPR008979">
    <property type="entry name" value="Galactose-bd-like_sf"/>
</dbReference>
<dbReference type="RefSeq" id="WP_021291873.1">
    <property type="nucleotide sequence ID" value="NZ_BNER01000004.1"/>
</dbReference>
<keyword evidence="2" id="KW-1185">Reference proteome</keyword>
<dbReference type="Gene3D" id="2.60.120.260">
    <property type="entry name" value="Galactose-binding domain-like"/>
    <property type="match status" value="1"/>
</dbReference>
<name>A0A024QD03_9BACI</name>
<reference evidence="2" key="2">
    <citation type="submission" date="2014-05" db="EMBL/GenBank/DDBJ databases">
        <title>Draft genome sequence of Virgibacillus massiliensis Vm-5.</title>
        <authorList>
            <person name="Khelaifia S."/>
            <person name="Croce O."/>
            <person name="Lagier J.C."/>
            <person name="Raoult D."/>
        </authorList>
    </citation>
    <scope>NUCLEOTIDE SEQUENCE [LARGE SCALE GENOMIC DNA]</scope>
    <source>
        <strain evidence="2">Vm-5</strain>
    </source>
</reference>
<dbReference type="SUPFAM" id="SSF49785">
    <property type="entry name" value="Galactose-binding domain-like"/>
    <property type="match status" value="1"/>
</dbReference>
<sequence length="175" mass="18544">MTVNNLLLNGGFETGDFQSWDIMNSTITQFYSHTGNASAKLGGGTSPASISQTVPVAPGQNFQLLASLSSTRFLSNPRVTLVVDFLDENNAVITNGLFVEISQGDLPNAVSSNWTEIYHTTDIVPETATQAIVQISKQSGNFLSSSILVDDVALLDFDSNPDIPGPTGPEGTTGY</sequence>
<dbReference type="Proteomes" id="UP000028875">
    <property type="component" value="Unassembled WGS sequence"/>
</dbReference>
<gene>
    <name evidence="1" type="ORF">BN990_02740</name>
</gene>
<dbReference type="OrthoDB" id="2476785at2"/>
<evidence type="ECO:0008006" key="3">
    <source>
        <dbReference type="Google" id="ProtNLM"/>
    </source>
</evidence>
<proteinExistence type="predicted"/>
<dbReference type="NCBIfam" id="NF033675">
    <property type="entry name" value="NTTRR-F1"/>
    <property type="match status" value="1"/>
</dbReference>
<evidence type="ECO:0000313" key="2">
    <source>
        <dbReference type="Proteomes" id="UP000028875"/>
    </source>
</evidence>
<dbReference type="STRING" id="1462526.BN990_02740"/>